<gene>
    <name evidence="2" type="ORF">HC352_06730</name>
</gene>
<dbReference type="RefSeq" id="WP_168918165.1">
    <property type="nucleotide sequence ID" value="NZ_CP050804.1"/>
</dbReference>
<evidence type="ECO:0000313" key="2">
    <source>
        <dbReference type="EMBL" id="QJC22234.1"/>
    </source>
</evidence>
<keyword evidence="3" id="KW-1185">Reference proteome</keyword>
<dbReference type="Pfam" id="PF13338">
    <property type="entry name" value="AbiEi_4"/>
    <property type="match status" value="1"/>
</dbReference>
<dbReference type="InterPro" id="IPR025159">
    <property type="entry name" value="AbiEi_N"/>
</dbReference>
<name>A0A6H2EMD6_9ACTO</name>
<dbReference type="KEGG" id="arca:HC352_06730"/>
<protein>
    <submittedName>
        <fullName evidence="2">Type IV toxin-antitoxin system AbiEi family antitoxin domain-containing protein</fullName>
    </submittedName>
</protein>
<dbReference type="EMBL" id="CP050804">
    <property type="protein sequence ID" value="QJC22234.1"/>
    <property type="molecule type" value="Genomic_DNA"/>
</dbReference>
<feature type="domain" description="AbiEi antitoxin N-terminal" evidence="1">
    <location>
        <begin position="4"/>
        <end position="50"/>
    </location>
</feature>
<reference evidence="2 3" key="1">
    <citation type="submission" date="2020-03" db="EMBL/GenBank/DDBJ databases">
        <title>Complete genome of Arcanobacterium buesumensis sp. nov. strain 2701.</title>
        <authorList>
            <person name="Borowiak M."/>
            <person name="Alssahen M."/>
            <person name="Laemmler C."/>
            <person name="Malorny B."/>
            <person name="Hassan A."/>
            <person name="Prenger-Berninghoff E."/>
            <person name="Ploetz M."/>
            <person name="Abdulmawjood A."/>
        </authorList>
    </citation>
    <scope>NUCLEOTIDE SEQUENCE [LARGE SCALE GENOMIC DNA]</scope>
    <source>
        <strain evidence="2 3">2701</strain>
    </source>
</reference>
<dbReference type="AlphaFoldDB" id="A0A6H2EMD6"/>
<evidence type="ECO:0000313" key="3">
    <source>
        <dbReference type="Proteomes" id="UP000502298"/>
    </source>
</evidence>
<sequence>MVELENLAMSQWGMFTTAQAQQMGVRRNQISRLRDAGRVEELTYGVYQYVSGNQTSHADVKAAWLSVFPKETVYDRLNKPYFDAVISGRTAAYMHGVGDFHASPYTFTLSVRKQTTRDDIRYFRQEIDSKDIILVEHVPVTTLERTIYDLIRLGEDPDLIANMIADAARNEYRFDHERLAYLLKPLAKKHGYTAGDGEAFARDLFARNAALLQLNAGVATLAQSFEMITEAGKAMRAQHNMLKDSAEAIAKTTGLYSESYRSLMRTLSMASEIQGWFKSLELGKETMEALNASFRQSTPDFSQLNAILGKKSADD</sequence>
<organism evidence="2 3">
    <name type="scientific">Arcanobacterium buesumense</name>
    <dbReference type="NCBI Taxonomy" id="2722751"/>
    <lineage>
        <taxon>Bacteria</taxon>
        <taxon>Bacillati</taxon>
        <taxon>Actinomycetota</taxon>
        <taxon>Actinomycetes</taxon>
        <taxon>Actinomycetales</taxon>
        <taxon>Actinomycetaceae</taxon>
        <taxon>Arcanobacterium</taxon>
    </lineage>
</organism>
<accession>A0A6H2EMD6</accession>
<proteinExistence type="predicted"/>
<evidence type="ECO:0000259" key="1">
    <source>
        <dbReference type="Pfam" id="PF13338"/>
    </source>
</evidence>
<dbReference type="Proteomes" id="UP000502298">
    <property type="component" value="Chromosome"/>
</dbReference>